<dbReference type="Gene3D" id="3.40.605.10">
    <property type="entry name" value="Aldehyde Dehydrogenase, Chain A, domain 1"/>
    <property type="match status" value="1"/>
</dbReference>
<dbReference type="Pfam" id="PF00171">
    <property type="entry name" value="Aldedh"/>
    <property type="match status" value="1"/>
</dbReference>
<dbReference type="FunFam" id="3.40.605.10:FF:000001">
    <property type="entry name" value="Aldehyde dehydrogenase 1"/>
    <property type="match status" value="1"/>
</dbReference>
<dbReference type="Proteomes" id="UP000321822">
    <property type="component" value="Unassembled WGS sequence"/>
</dbReference>
<sequence length="499" mass="53167">MENLNSAYWQKLSQNIKFRNQAFINGTFTDSTSNESYQVINPATEEVLASVAACNAQDVDNAVACARASFESGIWADKSPSERKAVILKLAQLIQDNKEELALLETLDMGKPVMDALNIDIGGASAILAWYGEAADKINDEIAPTGAGSLATITKEAIGVVAAIVPWNFPLDLAIWKLGPALAAGNSVIVKPAEQSPHSVLRLAELAIEAGLPAGVFNVVTGHGAVVGKALGLHEDIDVLTFTGSTGIGKLFLQYSAQSNMKNVWLETGGKSPNLVFADCEDLDKAADGAAMGIFFNQGEVCSANSRLLVESSIKDVFVEKMITRAKQVIMGHPLNTNTTMGPIVSDLQASRIFSKIEKAQQEGATLVTGGKRVTIGGSSLYIEPTIFDNVDNSMSIAQDEVFGPVLSVISFDTEAEAIAIANDTPYGLAASVWTDNLSRAHRVARKIKAGTISVNTVDALSPMTPFGGYKQSGTGRDLSIHAFDKYTETKTTWIKFSE</sequence>
<dbReference type="PROSITE" id="PS00070">
    <property type="entry name" value="ALDEHYDE_DEHYDR_CYS"/>
    <property type="match status" value="1"/>
</dbReference>
<reference evidence="6 7" key="1">
    <citation type="submission" date="2019-07" db="EMBL/GenBank/DDBJ databases">
        <title>Genomes of sea-ice associated Colwellia species.</title>
        <authorList>
            <person name="Bowman J.P."/>
        </authorList>
    </citation>
    <scope>NUCLEOTIDE SEQUENCE [LARGE SCALE GENOMIC DNA]</scope>
    <source>
        <strain evidence="6 7">ACAM 459</strain>
    </source>
</reference>
<evidence type="ECO:0000256" key="3">
    <source>
        <dbReference type="PROSITE-ProRule" id="PRU10007"/>
    </source>
</evidence>
<dbReference type="SUPFAM" id="SSF53720">
    <property type="entry name" value="ALDH-like"/>
    <property type="match status" value="1"/>
</dbReference>
<dbReference type="PANTHER" id="PTHR11699">
    <property type="entry name" value="ALDEHYDE DEHYDROGENASE-RELATED"/>
    <property type="match status" value="1"/>
</dbReference>
<comment type="caution">
    <text evidence="6">The sequence shown here is derived from an EMBL/GenBank/DDBJ whole genome shotgun (WGS) entry which is preliminary data.</text>
</comment>
<dbReference type="InterPro" id="IPR015590">
    <property type="entry name" value="Aldehyde_DH_dom"/>
</dbReference>
<dbReference type="OrthoDB" id="9812625at2"/>
<organism evidence="6 7">
    <name type="scientific">Colwellia demingiae</name>
    <dbReference type="NCBI Taxonomy" id="89401"/>
    <lineage>
        <taxon>Bacteria</taxon>
        <taxon>Pseudomonadati</taxon>
        <taxon>Pseudomonadota</taxon>
        <taxon>Gammaproteobacteria</taxon>
        <taxon>Alteromonadales</taxon>
        <taxon>Colwelliaceae</taxon>
        <taxon>Colwellia</taxon>
    </lineage>
</organism>
<evidence type="ECO:0000259" key="5">
    <source>
        <dbReference type="Pfam" id="PF00171"/>
    </source>
</evidence>
<dbReference type="Gene3D" id="3.40.309.10">
    <property type="entry name" value="Aldehyde Dehydrogenase, Chain A, domain 2"/>
    <property type="match status" value="1"/>
</dbReference>
<dbReference type="PROSITE" id="PS00687">
    <property type="entry name" value="ALDEHYDE_DEHYDR_GLU"/>
    <property type="match status" value="1"/>
</dbReference>
<evidence type="ECO:0000256" key="1">
    <source>
        <dbReference type="ARBA" id="ARBA00009986"/>
    </source>
</evidence>
<dbReference type="EMBL" id="VOLT01000020">
    <property type="protein sequence ID" value="TWX63546.1"/>
    <property type="molecule type" value="Genomic_DNA"/>
</dbReference>
<evidence type="ECO:0000256" key="2">
    <source>
        <dbReference type="ARBA" id="ARBA00023002"/>
    </source>
</evidence>
<keyword evidence="2 4" id="KW-0560">Oxidoreductase</keyword>
<name>A0A5C6Q3X5_9GAMM</name>
<dbReference type="InterPro" id="IPR016161">
    <property type="entry name" value="Ald_DH/histidinol_DH"/>
</dbReference>
<dbReference type="InterPro" id="IPR016160">
    <property type="entry name" value="Ald_DH_CS_CYS"/>
</dbReference>
<comment type="similarity">
    <text evidence="1 4">Belongs to the aldehyde dehydrogenase family.</text>
</comment>
<dbReference type="InterPro" id="IPR029510">
    <property type="entry name" value="Ald_DH_CS_GLU"/>
</dbReference>
<evidence type="ECO:0000313" key="6">
    <source>
        <dbReference type="EMBL" id="TWX63546.1"/>
    </source>
</evidence>
<feature type="active site" evidence="3">
    <location>
        <position position="267"/>
    </location>
</feature>
<dbReference type="GO" id="GO:0004030">
    <property type="term" value="F:aldehyde dehydrogenase [NAD(P)+] activity"/>
    <property type="evidence" value="ECO:0007669"/>
    <property type="project" value="UniProtKB-ARBA"/>
</dbReference>
<accession>A0A5C6Q3X5</accession>
<keyword evidence="7" id="KW-1185">Reference proteome</keyword>
<dbReference type="InterPro" id="IPR016163">
    <property type="entry name" value="Ald_DH_C"/>
</dbReference>
<gene>
    <name evidence="6" type="ORF">ESZ36_22030</name>
</gene>
<evidence type="ECO:0000313" key="7">
    <source>
        <dbReference type="Proteomes" id="UP000321822"/>
    </source>
</evidence>
<feature type="domain" description="Aldehyde dehydrogenase" evidence="5">
    <location>
        <begin position="28"/>
        <end position="492"/>
    </location>
</feature>
<proteinExistence type="inferred from homology"/>
<dbReference type="FunFam" id="3.40.309.10:FF:000012">
    <property type="entry name" value="Betaine aldehyde dehydrogenase"/>
    <property type="match status" value="1"/>
</dbReference>
<evidence type="ECO:0000256" key="4">
    <source>
        <dbReference type="RuleBase" id="RU003345"/>
    </source>
</evidence>
<protein>
    <submittedName>
        <fullName evidence="6">Aldehyde dehydrogenase</fullName>
    </submittedName>
</protein>
<dbReference type="RefSeq" id="WP_146791898.1">
    <property type="nucleotide sequence ID" value="NZ_VOLT01000020.1"/>
</dbReference>
<dbReference type="CDD" id="cd07112">
    <property type="entry name" value="ALDH_GABALDH-PuuC"/>
    <property type="match status" value="1"/>
</dbReference>
<dbReference type="AlphaFoldDB" id="A0A5C6Q3X5"/>
<dbReference type="InterPro" id="IPR016162">
    <property type="entry name" value="Ald_DH_N"/>
</dbReference>
<dbReference type="FunFam" id="3.40.605.10:FF:000026">
    <property type="entry name" value="Aldehyde dehydrogenase, putative"/>
    <property type="match status" value="1"/>
</dbReference>